<protein>
    <submittedName>
        <fullName evidence="2">Uncharacterized protein</fullName>
    </submittedName>
</protein>
<sequence>MVPKNDHLWVGLVVSIIIPAIAYVLLLQLQAMIGEGAGKAISFELRTVALIAICLNVMPLNYFRKTYRNRSLRGLATGTMILAMAWFFYFGRDLLG</sequence>
<feature type="transmembrane region" description="Helical" evidence="1">
    <location>
        <begin position="7"/>
        <end position="33"/>
    </location>
</feature>
<dbReference type="Proteomes" id="UP000321907">
    <property type="component" value="Unassembled WGS sequence"/>
</dbReference>
<dbReference type="OrthoDB" id="1493500at2"/>
<comment type="caution">
    <text evidence="2">The sequence shown here is derived from an EMBL/GenBank/DDBJ whole genome shotgun (WGS) entry which is preliminary data.</text>
</comment>
<evidence type="ECO:0000313" key="3">
    <source>
        <dbReference type="Proteomes" id="UP000321907"/>
    </source>
</evidence>
<name>A0A5C7FPQ0_9BACT</name>
<keyword evidence="3" id="KW-1185">Reference proteome</keyword>
<feature type="transmembrane region" description="Helical" evidence="1">
    <location>
        <begin position="45"/>
        <end position="63"/>
    </location>
</feature>
<gene>
    <name evidence="2" type="ORF">FUA23_19230</name>
</gene>
<keyword evidence="1" id="KW-1133">Transmembrane helix</keyword>
<dbReference type="RefSeq" id="WP_147932396.1">
    <property type="nucleotide sequence ID" value="NZ_VOXD01000038.1"/>
</dbReference>
<organism evidence="2 3">
    <name type="scientific">Neolewinella aurantiaca</name>
    <dbReference type="NCBI Taxonomy" id="2602767"/>
    <lineage>
        <taxon>Bacteria</taxon>
        <taxon>Pseudomonadati</taxon>
        <taxon>Bacteroidota</taxon>
        <taxon>Saprospiria</taxon>
        <taxon>Saprospirales</taxon>
        <taxon>Lewinellaceae</taxon>
        <taxon>Neolewinella</taxon>
    </lineage>
</organism>
<keyword evidence="1" id="KW-0472">Membrane</keyword>
<keyword evidence="1" id="KW-0812">Transmembrane</keyword>
<dbReference type="EMBL" id="VOXD01000038">
    <property type="protein sequence ID" value="TXF86715.1"/>
    <property type="molecule type" value="Genomic_DNA"/>
</dbReference>
<feature type="transmembrane region" description="Helical" evidence="1">
    <location>
        <begin position="75"/>
        <end position="91"/>
    </location>
</feature>
<reference evidence="2 3" key="1">
    <citation type="submission" date="2019-08" db="EMBL/GenBank/DDBJ databases">
        <title>Lewinella sp. strain SSH13 Genome sequencing and assembly.</title>
        <authorList>
            <person name="Kim I."/>
        </authorList>
    </citation>
    <scope>NUCLEOTIDE SEQUENCE [LARGE SCALE GENOMIC DNA]</scope>
    <source>
        <strain evidence="2 3">SSH13</strain>
    </source>
</reference>
<evidence type="ECO:0000313" key="2">
    <source>
        <dbReference type="EMBL" id="TXF86715.1"/>
    </source>
</evidence>
<dbReference type="AlphaFoldDB" id="A0A5C7FPQ0"/>
<evidence type="ECO:0000256" key="1">
    <source>
        <dbReference type="SAM" id="Phobius"/>
    </source>
</evidence>
<accession>A0A5C7FPQ0</accession>
<proteinExistence type="predicted"/>